<dbReference type="PANTHER" id="PTHR22911">
    <property type="entry name" value="ACYL-MALONYL CONDENSING ENZYME-RELATED"/>
    <property type="match status" value="1"/>
</dbReference>
<dbReference type="SUPFAM" id="SSF103481">
    <property type="entry name" value="Multidrug resistance efflux transporter EmrE"/>
    <property type="match status" value="2"/>
</dbReference>
<evidence type="ECO:0000313" key="3">
    <source>
        <dbReference type="EMBL" id="AOZ07890.1"/>
    </source>
</evidence>
<feature type="transmembrane region" description="Helical" evidence="1">
    <location>
        <begin position="246"/>
        <end position="262"/>
    </location>
</feature>
<keyword evidence="1" id="KW-0812">Transmembrane</keyword>
<dbReference type="Proteomes" id="UP000177515">
    <property type="component" value="Chromosome 1"/>
</dbReference>
<dbReference type="Pfam" id="PF00892">
    <property type="entry name" value="EamA"/>
    <property type="match status" value="2"/>
</dbReference>
<feature type="transmembrane region" description="Helical" evidence="1">
    <location>
        <begin position="103"/>
        <end position="121"/>
    </location>
</feature>
<feature type="domain" description="EamA" evidence="2">
    <location>
        <begin position="153"/>
        <end position="280"/>
    </location>
</feature>
<evidence type="ECO:0000313" key="4">
    <source>
        <dbReference type="Proteomes" id="UP000177515"/>
    </source>
</evidence>
<feature type="transmembrane region" description="Helical" evidence="1">
    <location>
        <begin position="183"/>
        <end position="202"/>
    </location>
</feature>
<evidence type="ECO:0000256" key="1">
    <source>
        <dbReference type="SAM" id="Phobius"/>
    </source>
</evidence>
<protein>
    <recommendedName>
        <fullName evidence="2">EamA domain-containing protein</fullName>
    </recommendedName>
</protein>
<name>A0ABN4TRF3_9BURK</name>
<sequence length="296" mass="31576">MTAAQAAARRRRGIALFFCALLAFASYDAFCKWMLRTHAATLMNLTRYLAVSAIALAWLLRSGMPPLRAIPCKGLLLARGTALAIVATCFMAALLWMPLAEATAIYFTAPLIMVALSPWLLGERVRPAQWVAVLAGFVGMLLIVRPGSDLPALGTLLMAVSAVCYAVFQLLTRRLAAQVEAPVLYASTALACLVLTGVPALALLPEPLPPWPELALMFAGGLCSGAAQLLLLAAFRRVAAATLAPLNYFQLLLAVLLSSFVFQRPPDAIALAGIALIMLSGGFLAWRSTLAPRRED</sequence>
<accession>A0ABN4TRF3</accession>
<feature type="transmembrane region" description="Helical" evidence="1">
    <location>
        <begin position="47"/>
        <end position="64"/>
    </location>
</feature>
<evidence type="ECO:0000259" key="2">
    <source>
        <dbReference type="Pfam" id="PF00892"/>
    </source>
</evidence>
<feature type="transmembrane region" description="Helical" evidence="1">
    <location>
        <begin position="128"/>
        <end position="144"/>
    </location>
</feature>
<feature type="domain" description="EamA" evidence="2">
    <location>
        <begin position="12"/>
        <end position="144"/>
    </location>
</feature>
<proteinExistence type="predicted"/>
<organism evidence="3 4">
    <name type="scientific">Cupriavidus malaysiensis</name>
    <dbReference type="NCBI Taxonomy" id="367825"/>
    <lineage>
        <taxon>Bacteria</taxon>
        <taxon>Pseudomonadati</taxon>
        <taxon>Pseudomonadota</taxon>
        <taxon>Betaproteobacteria</taxon>
        <taxon>Burkholderiales</taxon>
        <taxon>Burkholderiaceae</taxon>
        <taxon>Cupriavidus</taxon>
    </lineage>
</organism>
<dbReference type="EMBL" id="CP017754">
    <property type="protein sequence ID" value="AOZ07890.1"/>
    <property type="molecule type" value="Genomic_DNA"/>
</dbReference>
<keyword evidence="1" id="KW-0472">Membrane</keyword>
<gene>
    <name evidence="3" type="ORF">BKK80_01945</name>
</gene>
<feature type="transmembrane region" description="Helical" evidence="1">
    <location>
        <begin position="214"/>
        <end position="234"/>
    </location>
</feature>
<dbReference type="PANTHER" id="PTHR22911:SF103">
    <property type="entry name" value="BLR2811 PROTEIN"/>
    <property type="match status" value="1"/>
</dbReference>
<reference evidence="3 4" key="1">
    <citation type="submission" date="2016-10" db="EMBL/GenBank/DDBJ databases">
        <title>Complete genome sequences of three Cupriavidus strains isolated from various Malaysian environments.</title>
        <authorList>
            <person name="Abdullah A.A.-A."/>
            <person name="Shafie N.A.H."/>
            <person name="Lau N.S."/>
        </authorList>
    </citation>
    <scope>NUCLEOTIDE SEQUENCE [LARGE SCALE GENOMIC DNA]</scope>
    <source>
        <strain evidence="3 4">USMAA1020</strain>
    </source>
</reference>
<feature type="transmembrane region" description="Helical" evidence="1">
    <location>
        <begin position="76"/>
        <end position="97"/>
    </location>
</feature>
<keyword evidence="4" id="KW-1185">Reference proteome</keyword>
<feature type="transmembrane region" description="Helical" evidence="1">
    <location>
        <begin position="150"/>
        <end position="171"/>
    </location>
</feature>
<keyword evidence="1" id="KW-1133">Transmembrane helix</keyword>
<feature type="transmembrane region" description="Helical" evidence="1">
    <location>
        <begin position="268"/>
        <end position="286"/>
    </location>
</feature>
<dbReference type="InterPro" id="IPR037185">
    <property type="entry name" value="EmrE-like"/>
</dbReference>
<dbReference type="InterPro" id="IPR000620">
    <property type="entry name" value="EamA_dom"/>
</dbReference>